<feature type="non-terminal residue" evidence="2">
    <location>
        <position position="58"/>
    </location>
</feature>
<name>A0A6J4QLJ1_9PSEU</name>
<sequence length="58" mass="5870">MLPTDLRETASAGVSPRAGRRGHHRAGPAGAGRAVAPGESVLVPIVPARCGFRGATRP</sequence>
<accession>A0A6J4QLJ1</accession>
<proteinExistence type="predicted"/>
<reference evidence="2" key="1">
    <citation type="submission" date="2020-02" db="EMBL/GenBank/DDBJ databases">
        <authorList>
            <person name="Meier V. D."/>
        </authorList>
    </citation>
    <scope>NUCLEOTIDE SEQUENCE</scope>
    <source>
        <strain evidence="2">AVDCRST_MAG66</strain>
    </source>
</reference>
<evidence type="ECO:0000256" key="1">
    <source>
        <dbReference type="SAM" id="MobiDB-lite"/>
    </source>
</evidence>
<dbReference type="EMBL" id="CADCUS010000624">
    <property type="protein sequence ID" value="CAA9448467.1"/>
    <property type="molecule type" value="Genomic_DNA"/>
</dbReference>
<organism evidence="2">
    <name type="scientific">uncultured Pseudonocardia sp</name>
    <dbReference type="NCBI Taxonomy" id="211455"/>
    <lineage>
        <taxon>Bacteria</taxon>
        <taxon>Bacillati</taxon>
        <taxon>Actinomycetota</taxon>
        <taxon>Actinomycetes</taxon>
        <taxon>Pseudonocardiales</taxon>
        <taxon>Pseudonocardiaceae</taxon>
        <taxon>Pseudonocardia</taxon>
        <taxon>environmental samples</taxon>
    </lineage>
</organism>
<evidence type="ECO:0000313" key="2">
    <source>
        <dbReference type="EMBL" id="CAA9448467.1"/>
    </source>
</evidence>
<feature type="region of interest" description="Disordered" evidence="1">
    <location>
        <begin position="1"/>
        <end position="36"/>
    </location>
</feature>
<gene>
    <name evidence="2" type="ORF">AVDCRST_MAG66-4630</name>
</gene>
<dbReference type="AlphaFoldDB" id="A0A6J4QLJ1"/>
<protein>
    <submittedName>
        <fullName evidence="2">Uncharacterized protein</fullName>
    </submittedName>
</protein>